<keyword evidence="2" id="KW-1185">Reference proteome</keyword>
<comment type="caution">
    <text evidence="1">The sequence shown here is derived from an EMBL/GenBank/DDBJ whole genome shotgun (WGS) entry which is preliminary data.</text>
</comment>
<organism evidence="1 2">
    <name type="scientific">Lithospermum erythrorhizon</name>
    <name type="common">Purple gromwell</name>
    <name type="synonym">Lithospermum officinale var. erythrorhizon</name>
    <dbReference type="NCBI Taxonomy" id="34254"/>
    <lineage>
        <taxon>Eukaryota</taxon>
        <taxon>Viridiplantae</taxon>
        <taxon>Streptophyta</taxon>
        <taxon>Embryophyta</taxon>
        <taxon>Tracheophyta</taxon>
        <taxon>Spermatophyta</taxon>
        <taxon>Magnoliopsida</taxon>
        <taxon>eudicotyledons</taxon>
        <taxon>Gunneridae</taxon>
        <taxon>Pentapetalae</taxon>
        <taxon>asterids</taxon>
        <taxon>lamiids</taxon>
        <taxon>Boraginales</taxon>
        <taxon>Boraginaceae</taxon>
        <taxon>Boraginoideae</taxon>
        <taxon>Lithospermeae</taxon>
        <taxon>Lithospermum</taxon>
    </lineage>
</organism>
<dbReference type="Proteomes" id="UP001454036">
    <property type="component" value="Unassembled WGS sequence"/>
</dbReference>
<evidence type="ECO:0000313" key="2">
    <source>
        <dbReference type="Proteomes" id="UP001454036"/>
    </source>
</evidence>
<proteinExistence type="predicted"/>
<reference evidence="1 2" key="1">
    <citation type="submission" date="2024-01" db="EMBL/GenBank/DDBJ databases">
        <title>The complete chloroplast genome sequence of Lithospermum erythrorhizon: insights into the phylogenetic relationship among Boraginaceae species and the maternal lineages of purple gromwells.</title>
        <authorList>
            <person name="Okada T."/>
            <person name="Watanabe K."/>
        </authorList>
    </citation>
    <scope>NUCLEOTIDE SEQUENCE [LARGE SCALE GENOMIC DNA]</scope>
</reference>
<dbReference type="EMBL" id="BAABME010004899">
    <property type="protein sequence ID" value="GAA0163944.1"/>
    <property type="molecule type" value="Genomic_DNA"/>
</dbReference>
<dbReference type="AlphaFoldDB" id="A0AAV3QJL5"/>
<name>A0AAV3QJL5_LITER</name>
<dbReference type="PANTHER" id="PTHR33527">
    <property type="entry name" value="OS07G0274300 PROTEIN"/>
    <property type="match status" value="1"/>
</dbReference>
<sequence>MSSKSFSMSMDEFKLFHSIDRSLYSLLVDEFLRDPVEAMQVMAFWIWLERAGFRKVVSRILALPIFLVNELADEAIICLKYINDLQFLFLIDGNEISLTQNILKEEISLQFFHENRDDVLNGIGKALNEVCTKALNDIMDNAMKRNNVASSLAQGSNMMMSHSLSQQCVQNQDLVNNIHDSESSITKSPSSGILRENRTMFVTFSKGYPVAEWEVKDFFTRIFGDCVESIYMQEVKNDEQALFARIVFHNPSFINFILNGMTKAKFTINGKHVWMRKFVPKRTSFSSPPPMIK</sequence>
<evidence type="ECO:0008006" key="3">
    <source>
        <dbReference type="Google" id="ProtNLM"/>
    </source>
</evidence>
<evidence type="ECO:0000313" key="1">
    <source>
        <dbReference type="EMBL" id="GAA0163944.1"/>
    </source>
</evidence>
<dbReference type="PANTHER" id="PTHR33527:SF14">
    <property type="entry name" value="OS07G0274300 PROTEIN"/>
    <property type="match status" value="1"/>
</dbReference>
<accession>A0AAV3QJL5</accession>
<protein>
    <recommendedName>
        <fullName evidence="3">RRM domain-containing protein</fullName>
    </recommendedName>
</protein>
<gene>
    <name evidence="1" type="ORF">LIER_19694</name>
</gene>